<dbReference type="RefSeq" id="WP_189585688.1">
    <property type="nucleotide sequence ID" value="NZ_BMYF01000025.1"/>
</dbReference>
<dbReference type="AlphaFoldDB" id="A0A8J3D1X7"/>
<reference evidence="1" key="2">
    <citation type="submission" date="2020-09" db="EMBL/GenBank/DDBJ databases">
        <authorList>
            <person name="Sun Q."/>
            <person name="Kim S."/>
        </authorList>
    </citation>
    <scope>NUCLEOTIDE SEQUENCE</scope>
    <source>
        <strain evidence="1">KCTC 23224</strain>
    </source>
</reference>
<evidence type="ECO:0000313" key="1">
    <source>
        <dbReference type="EMBL" id="GHB50476.1"/>
    </source>
</evidence>
<dbReference type="Proteomes" id="UP000642809">
    <property type="component" value="Unassembled WGS sequence"/>
</dbReference>
<keyword evidence="2" id="KW-1185">Reference proteome</keyword>
<comment type="caution">
    <text evidence="1">The sequence shown here is derived from an EMBL/GenBank/DDBJ whole genome shotgun (WGS) entry which is preliminary data.</text>
</comment>
<dbReference type="EMBL" id="BMYF01000025">
    <property type="protein sequence ID" value="GHB50476.1"/>
    <property type="molecule type" value="Genomic_DNA"/>
</dbReference>
<accession>A0A8J3D1X7</accession>
<gene>
    <name evidence="1" type="ORF">GCM10008106_34150</name>
</gene>
<proteinExistence type="predicted"/>
<dbReference type="PROSITE" id="PS51257">
    <property type="entry name" value="PROKAR_LIPOPROTEIN"/>
    <property type="match status" value="1"/>
</dbReference>
<sequence length="372" mass="41788">MVRILLLAFVGLLFLACGTKSYQNDALVIELTGQTKQLQLPDGWGQFSLGWRVSAAGKILVINSRTSEIAIYNGLDDVSPLVISLEADGPDGLGGPSQDVQWGYDESFWVSTFGDKLIQFDSDGTILRRVSIPNESLLAQNISLLNFNFIVLESGVYFSAAPLTFAWNTLSVEEIIAIPNLLHLDLNSSEFSVISTFAADFLGTNLNKNIMPTLFKGLNNAVIINHNFRDIWVYQEGELLQKEVSFSQFSPMPPSSSKDIFEDMDEIMRLLNYSDAYWELFPLTKQQLLARIIKFEEKPEEEVFGMEFIPSRWGMVLVNSSYEKQGEFLFPTNAYNPQLLYSDAAGVWVCTTHPNRSDIEEGVLVFELLTIK</sequence>
<dbReference type="SUPFAM" id="SSF63829">
    <property type="entry name" value="Calcium-dependent phosphotriesterase"/>
    <property type="match status" value="1"/>
</dbReference>
<evidence type="ECO:0000313" key="2">
    <source>
        <dbReference type="Proteomes" id="UP000642809"/>
    </source>
</evidence>
<protein>
    <submittedName>
        <fullName evidence="1">Uncharacterized protein</fullName>
    </submittedName>
</protein>
<organism evidence="1 2">
    <name type="scientific">Mongoliitalea lutea</name>
    <dbReference type="NCBI Taxonomy" id="849756"/>
    <lineage>
        <taxon>Bacteria</taxon>
        <taxon>Pseudomonadati</taxon>
        <taxon>Bacteroidota</taxon>
        <taxon>Cytophagia</taxon>
        <taxon>Cytophagales</taxon>
        <taxon>Cyclobacteriaceae</taxon>
        <taxon>Mongoliitalea</taxon>
    </lineage>
</organism>
<reference evidence="1" key="1">
    <citation type="journal article" date="2014" name="Int. J. Syst. Evol. Microbiol.">
        <title>Complete genome sequence of Corynebacterium casei LMG S-19264T (=DSM 44701T), isolated from a smear-ripened cheese.</title>
        <authorList>
            <consortium name="US DOE Joint Genome Institute (JGI-PGF)"/>
            <person name="Walter F."/>
            <person name="Albersmeier A."/>
            <person name="Kalinowski J."/>
            <person name="Ruckert C."/>
        </authorList>
    </citation>
    <scope>NUCLEOTIDE SEQUENCE</scope>
    <source>
        <strain evidence="1">KCTC 23224</strain>
    </source>
</reference>
<name>A0A8J3D1X7_9BACT</name>